<evidence type="ECO:0000313" key="3">
    <source>
        <dbReference type="EMBL" id="KAE8725557.1"/>
    </source>
</evidence>
<comment type="caution">
    <text evidence="3">The sequence shown here is derived from an EMBL/GenBank/DDBJ whole genome shotgun (WGS) entry which is preliminary data.</text>
</comment>
<dbReference type="InterPro" id="IPR055298">
    <property type="entry name" value="AtLOH3-like"/>
</dbReference>
<reference evidence="3" key="1">
    <citation type="submission" date="2019-09" db="EMBL/GenBank/DDBJ databases">
        <title>Draft genome information of white flower Hibiscus syriacus.</title>
        <authorList>
            <person name="Kim Y.-M."/>
        </authorList>
    </citation>
    <scope>NUCLEOTIDE SEQUENCE [LARGE SCALE GENOMIC DNA]</scope>
    <source>
        <strain evidence="3">YM2019G1</strain>
    </source>
</reference>
<organism evidence="3 4">
    <name type="scientific">Hibiscus syriacus</name>
    <name type="common">Rose of Sharon</name>
    <dbReference type="NCBI Taxonomy" id="106335"/>
    <lineage>
        <taxon>Eukaryota</taxon>
        <taxon>Viridiplantae</taxon>
        <taxon>Streptophyta</taxon>
        <taxon>Embryophyta</taxon>
        <taxon>Tracheophyta</taxon>
        <taxon>Spermatophyta</taxon>
        <taxon>Magnoliopsida</taxon>
        <taxon>eudicotyledons</taxon>
        <taxon>Gunneridae</taxon>
        <taxon>Pentapetalae</taxon>
        <taxon>rosids</taxon>
        <taxon>malvids</taxon>
        <taxon>Malvales</taxon>
        <taxon>Malvaceae</taxon>
        <taxon>Malvoideae</taxon>
        <taxon>Hibiscus</taxon>
    </lineage>
</organism>
<dbReference type="Proteomes" id="UP000436088">
    <property type="component" value="Unassembled WGS sequence"/>
</dbReference>
<keyword evidence="4" id="KW-1185">Reference proteome</keyword>
<protein>
    <recommendedName>
        <fullName evidence="2">TTF-type domain-containing protein</fullName>
    </recommendedName>
</protein>
<dbReference type="SUPFAM" id="SSF53098">
    <property type="entry name" value="Ribonuclease H-like"/>
    <property type="match status" value="1"/>
</dbReference>
<gene>
    <name evidence="3" type="ORF">F3Y22_tig00008468pilonHSYRG00005</name>
</gene>
<dbReference type="InterPro" id="IPR012337">
    <property type="entry name" value="RNaseH-like_sf"/>
</dbReference>
<feature type="compositionally biased region" description="Polar residues" evidence="1">
    <location>
        <begin position="28"/>
        <end position="39"/>
    </location>
</feature>
<dbReference type="InterPro" id="IPR025398">
    <property type="entry name" value="DUF4371"/>
</dbReference>
<dbReference type="EMBL" id="VEPZ02000413">
    <property type="protein sequence ID" value="KAE8725557.1"/>
    <property type="molecule type" value="Genomic_DNA"/>
</dbReference>
<accession>A0A6A3CAG3</accession>
<feature type="domain" description="TTF-type" evidence="2">
    <location>
        <begin position="95"/>
        <end position="180"/>
    </location>
</feature>
<dbReference type="InterPro" id="IPR006580">
    <property type="entry name" value="Znf_TTF"/>
</dbReference>
<name>A0A6A3CAG3_HIBSY</name>
<evidence type="ECO:0000256" key="1">
    <source>
        <dbReference type="SAM" id="MobiDB-lite"/>
    </source>
</evidence>
<feature type="compositionally biased region" description="Low complexity" evidence="1">
    <location>
        <begin position="11"/>
        <end position="22"/>
    </location>
</feature>
<proteinExistence type="predicted"/>
<dbReference type="AlphaFoldDB" id="A0A6A3CAG3"/>
<evidence type="ECO:0000313" key="4">
    <source>
        <dbReference type="Proteomes" id="UP000436088"/>
    </source>
</evidence>
<sequence length="508" mass="58064">MKLDVGDDGSSEGSSKRNSSNEVPQRPQPTTVSPTPMASIPTTINVNDLLSDPVDRPKITSYHPNQKDEIRRAYWIKGPCQPRGHTFPSKKIGPKLRRFIVEWFDEFDWLEYSIKEDKAYCLCCYLFGDIVGQQGGRDAFVMEGFSTWSKKKSLYAHVVDESSDVSKKEQMAMVLRYVDRLGVVNERFIGVVHVTDTSSLTLKAAIDSVRGQGYDGASNMCGEFNGLKALIIRDNKSAYYVHCFAHQLQLVIVAVAKNHDGAHEFFEQVALVVNVVCASCKRKDIIRESYKKRLQTEIGIGETKTGRGLNQELSLIRAGDTRWGSHYKTIISLMNLFPEVIEVSRIPCQDIFKENIKIFWKRLHCIETLDMSEYYVTPRNRRTKITNQHHFEVEIFNTVLDMQIQEFGDRCSEVSTELLENMAALSPSDSFSKFDKSKLLKLSEMYPDDFSDSERTYLLGQLDIYYHSLLHDDKFANLNGIADLPRLMVETGKHRSFPLVYRLAQQNE</sequence>
<dbReference type="PANTHER" id="PTHR11697">
    <property type="entry name" value="GENERAL TRANSCRIPTION FACTOR 2-RELATED ZINC FINGER PROTEIN"/>
    <property type="match status" value="1"/>
</dbReference>
<dbReference type="PANTHER" id="PTHR11697:SF230">
    <property type="entry name" value="ZINC FINGER, MYM DOMAIN CONTAINING 1"/>
    <property type="match status" value="1"/>
</dbReference>
<feature type="region of interest" description="Disordered" evidence="1">
    <location>
        <begin position="1"/>
        <end position="39"/>
    </location>
</feature>
<dbReference type="Pfam" id="PF14291">
    <property type="entry name" value="DUF4371"/>
    <property type="match status" value="1"/>
</dbReference>
<dbReference type="SMART" id="SM00597">
    <property type="entry name" value="ZnF_TTF"/>
    <property type="match status" value="1"/>
</dbReference>
<feature type="compositionally biased region" description="Acidic residues" evidence="1">
    <location>
        <begin position="1"/>
        <end position="10"/>
    </location>
</feature>
<evidence type="ECO:0000259" key="2">
    <source>
        <dbReference type="SMART" id="SM00597"/>
    </source>
</evidence>